<dbReference type="SUPFAM" id="SSF51197">
    <property type="entry name" value="Clavaminate synthase-like"/>
    <property type="match status" value="1"/>
</dbReference>
<accession>A0A6L6UAF6</accession>
<dbReference type="Proteomes" id="UP000478208">
    <property type="component" value="Unassembled WGS sequence"/>
</dbReference>
<evidence type="ECO:0000313" key="4">
    <source>
        <dbReference type="Proteomes" id="UP000478208"/>
    </source>
</evidence>
<dbReference type="InterPro" id="IPR026881">
    <property type="entry name" value="WYL_dom"/>
</dbReference>
<dbReference type="Pfam" id="PF13280">
    <property type="entry name" value="WYL"/>
    <property type="match status" value="1"/>
</dbReference>
<evidence type="ECO:0000259" key="2">
    <source>
        <dbReference type="Pfam" id="PF25583"/>
    </source>
</evidence>
<protein>
    <submittedName>
        <fullName evidence="3">WYL domain-containing protein</fullName>
    </submittedName>
</protein>
<dbReference type="PROSITE" id="PS52050">
    <property type="entry name" value="WYL"/>
    <property type="match status" value="1"/>
</dbReference>
<dbReference type="Pfam" id="PF05721">
    <property type="entry name" value="PhyH"/>
    <property type="match status" value="1"/>
</dbReference>
<dbReference type="Pfam" id="PF25583">
    <property type="entry name" value="WCX"/>
    <property type="match status" value="1"/>
</dbReference>
<evidence type="ECO:0000313" key="3">
    <source>
        <dbReference type="EMBL" id="MUU79178.1"/>
    </source>
</evidence>
<dbReference type="InterPro" id="IPR008775">
    <property type="entry name" value="Phytyl_CoA_dOase-like"/>
</dbReference>
<gene>
    <name evidence="3" type="ORF">GN138_12040</name>
</gene>
<dbReference type="EMBL" id="WOWS01000004">
    <property type="protein sequence ID" value="MUU79178.1"/>
    <property type="molecule type" value="Genomic_DNA"/>
</dbReference>
<dbReference type="PANTHER" id="PTHR34580:SF9">
    <property type="entry name" value="SLL5097 PROTEIN"/>
    <property type="match status" value="1"/>
</dbReference>
<dbReference type="RefSeq" id="WP_157364247.1">
    <property type="nucleotide sequence ID" value="NZ_WOWS01000004.1"/>
</dbReference>
<dbReference type="Gene3D" id="2.60.120.620">
    <property type="entry name" value="q2cbj1_9rhob like domain"/>
    <property type="match status" value="1"/>
</dbReference>
<dbReference type="AlphaFoldDB" id="A0A6L6UAF6"/>
<sequence length="576" mass="67105">MAVNKNALIRYKTIDKCLQNRFRQWTLNDLIEAVSDALYEYEGKDVDVSKRTVQLDLQMMRSDKLGYNAPIVVYNRKFYKYDDDDYSITNSPISNQDLTKLSEAVSFLKQFQGFSHFSELGSMVQKLEDHVYTQKTHEKSLIDFEKNDNLKGLEFLDELYQFILKKETIEITYQSFKARKENTFLFHAYLLKEFRNRWFLIGKRNKNEGIMNLALDRIIAIKKSDSPYVIDHNFDVVNYYNNAIGVSVSPNLEPEHVLLYVTHKQAPYVLTKPFHHSQKEVSRDYYGVTISLDVQLNFELEKEILGLGEGIKVIAPERLKRNIKERLYDAIDTYETEINDKSLRTIAKRLEHKGFGILNHVYTKRDIRKLKTRFDAYFKAHNEQTFGMRKVLKKMPELKEILFNKNFKKLVKSIDRNAFLTKAIYFDKSPKDNWYVTWHQDVPINVLEKIDTEGFSSWTNKKGVISVRPPEAISKNTFSMRIHLDDTTVKNGALKVIPGSHNKQLSTEDINLISTNSIPFVSEVTSGGVQLLKPLVLHASSETTVQKRRRVLHLEFSSIELPNGLSYAEREDLFSN</sequence>
<proteinExistence type="predicted"/>
<feature type="domain" description="WYL" evidence="1">
    <location>
        <begin position="154"/>
        <end position="221"/>
    </location>
</feature>
<name>A0A6L6UAF6_9FLAO</name>
<dbReference type="GO" id="GO:0016706">
    <property type="term" value="F:2-oxoglutarate-dependent dioxygenase activity"/>
    <property type="evidence" value="ECO:0007669"/>
    <property type="project" value="UniProtKB-ARBA"/>
</dbReference>
<organism evidence="3 4">
    <name type="scientific">Winogradskyella endarachnes</name>
    <dbReference type="NCBI Taxonomy" id="2681965"/>
    <lineage>
        <taxon>Bacteria</taxon>
        <taxon>Pseudomonadati</taxon>
        <taxon>Bacteroidota</taxon>
        <taxon>Flavobacteriia</taxon>
        <taxon>Flavobacteriales</taxon>
        <taxon>Flavobacteriaceae</taxon>
        <taxon>Winogradskyella</taxon>
    </lineage>
</organism>
<dbReference type="InterPro" id="IPR057727">
    <property type="entry name" value="WCX_dom"/>
</dbReference>
<comment type="caution">
    <text evidence="3">The sequence shown here is derived from an EMBL/GenBank/DDBJ whole genome shotgun (WGS) entry which is preliminary data.</text>
</comment>
<evidence type="ECO:0000259" key="1">
    <source>
        <dbReference type="Pfam" id="PF13280"/>
    </source>
</evidence>
<reference evidence="3 4" key="1">
    <citation type="submission" date="2019-12" db="EMBL/GenBank/DDBJ databases">
        <authorList>
            <person name="Li J."/>
        </authorList>
    </citation>
    <scope>NUCLEOTIDE SEQUENCE [LARGE SCALE GENOMIC DNA]</scope>
    <source>
        <strain evidence="3 4">HL2-2</strain>
    </source>
</reference>
<dbReference type="PANTHER" id="PTHR34580">
    <property type="match status" value="1"/>
</dbReference>
<feature type="domain" description="WCX" evidence="2">
    <location>
        <begin position="254"/>
        <end position="327"/>
    </location>
</feature>
<keyword evidence="4" id="KW-1185">Reference proteome</keyword>
<dbReference type="InterPro" id="IPR051534">
    <property type="entry name" value="CBASS_pafABC_assoc_protein"/>
</dbReference>